<reference evidence="5 6" key="1">
    <citation type="journal article" date="2016" name="Nat. Commun.">
        <title>Thousands of microbial genomes shed light on interconnected biogeochemical processes in an aquifer system.</title>
        <authorList>
            <person name="Anantharaman K."/>
            <person name="Brown C.T."/>
            <person name="Hug L.A."/>
            <person name="Sharon I."/>
            <person name="Castelle C.J."/>
            <person name="Probst A.J."/>
            <person name="Thomas B.C."/>
            <person name="Singh A."/>
            <person name="Wilkins M.J."/>
            <person name="Karaoz U."/>
            <person name="Brodie E.L."/>
            <person name="Williams K.H."/>
            <person name="Hubbard S.S."/>
            <person name="Banfield J.F."/>
        </authorList>
    </citation>
    <scope>NUCLEOTIDE SEQUENCE [LARGE SCALE GENOMIC DNA]</scope>
</reference>
<dbReference type="PANTHER" id="PTHR34216">
    <property type="match status" value="1"/>
</dbReference>
<dbReference type="GO" id="GO:0016810">
    <property type="term" value="F:hydrolase activity, acting on carbon-nitrogen (but not peptide) bonds"/>
    <property type="evidence" value="ECO:0007669"/>
    <property type="project" value="InterPro"/>
</dbReference>
<dbReference type="EMBL" id="MHSH01000062">
    <property type="protein sequence ID" value="OHA39855.1"/>
    <property type="molecule type" value="Genomic_DNA"/>
</dbReference>
<dbReference type="PANTHER" id="PTHR34216:SF3">
    <property type="entry name" value="POLY-BETA-1,6-N-ACETYL-D-GLUCOSAMINE N-DEACETYLASE"/>
    <property type="match status" value="1"/>
</dbReference>
<keyword evidence="2" id="KW-0732">Signal</keyword>
<evidence type="ECO:0000313" key="5">
    <source>
        <dbReference type="EMBL" id="OHA39855.1"/>
    </source>
</evidence>
<dbReference type="Pfam" id="PF01522">
    <property type="entry name" value="Polysacc_deac_1"/>
    <property type="match status" value="1"/>
</dbReference>
<evidence type="ECO:0000256" key="3">
    <source>
        <dbReference type="SAM" id="Phobius"/>
    </source>
</evidence>
<dbReference type="Gene3D" id="2.60.120.560">
    <property type="entry name" value="Exo-inulinase, domain 1"/>
    <property type="match status" value="1"/>
</dbReference>
<dbReference type="InterPro" id="IPR011330">
    <property type="entry name" value="Glyco_hydro/deAcase_b/a-brl"/>
</dbReference>
<accession>A0A1G2NUS5</accession>
<organism evidence="5 6">
    <name type="scientific">Candidatus Taylorbacteria bacterium RIFCSPLOWO2_02_FULL_46_40</name>
    <dbReference type="NCBI Taxonomy" id="1802329"/>
    <lineage>
        <taxon>Bacteria</taxon>
        <taxon>Candidatus Tayloriibacteriota</taxon>
    </lineage>
</organism>
<dbReference type="InterPro" id="IPR051398">
    <property type="entry name" value="Polysacch_Deacetylase"/>
</dbReference>
<comment type="subcellular location">
    <subcellularLocation>
        <location evidence="1">Secreted</location>
    </subcellularLocation>
</comment>
<dbReference type="Gene3D" id="3.20.20.370">
    <property type="entry name" value="Glycoside hydrolase/deacetylase"/>
    <property type="match status" value="1"/>
</dbReference>
<keyword evidence="3" id="KW-1133">Transmembrane helix</keyword>
<dbReference type="Proteomes" id="UP000176429">
    <property type="component" value="Unassembled WGS sequence"/>
</dbReference>
<proteinExistence type="predicted"/>
<feature type="domain" description="NodB homology" evidence="4">
    <location>
        <begin position="119"/>
        <end position="258"/>
    </location>
</feature>
<evidence type="ECO:0000313" key="6">
    <source>
        <dbReference type="Proteomes" id="UP000176429"/>
    </source>
</evidence>
<name>A0A1G2NUS5_9BACT</name>
<feature type="transmembrane region" description="Helical" evidence="3">
    <location>
        <begin position="7"/>
        <end position="26"/>
    </location>
</feature>
<evidence type="ECO:0000256" key="1">
    <source>
        <dbReference type="ARBA" id="ARBA00004613"/>
    </source>
</evidence>
<evidence type="ECO:0000259" key="4">
    <source>
        <dbReference type="Pfam" id="PF01522"/>
    </source>
</evidence>
<protein>
    <recommendedName>
        <fullName evidence="4">NodB homology domain-containing protein</fullName>
    </recommendedName>
</protein>
<dbReference type="SUPFAM" id="SSF88713">
    <property type="entry name" value="Glycoside hydrolase/deacetylase"/>
    <property type="match status" value="1"/>
</dbReference>
<comment type="caution">
    <text evidence="5">The sequence shown here is derived from an EMBL/GenBank/DDBJ whole genome shotgun (WGS) entry which is preliminary data.</text>
</comment>
<keyword evidence="3" id="KW-0472">Membrane</keyword>
<dbReference type="GO" id="GO:0005576">
    <property type="term" value="C:extracellular region"/>
    <property type="evidence" value="ECO:0007669"/>
    <property type="project" value="UniProtKB-SubCell"/>
</dbReference>
<sequence length="499" mass="56901">MTFNKAKIVHVLFMFIILSGLGYYLFPRGNQIYKSFENWRRYSSYAMPGFLKNPDANMKENPAESVPILMYHGIVKNKDGNNTTRSVFTAQMEMLKYEGYRTITIADYNNYRKGIFKLPPKPIIITFDDGRKDSFYPVDKIFKELDFRGAIFVATEKANADDRFYLGWDELAVLRDSGRWEIEAHGRNSHREIPTSATSTGRFLAARVWDKTRGLESIEEFRRRVEKDYMDGISDIKNNLGVTPKYLAVPLNDYGASLKETNYPESLQLNRELTERYFELAFVETAHNSETNLPLETFYNFADSNPYELKRLEVRNLSPKNLLSALKRFEDRKPAFKLASGEKLAREVFLRYGNSSLQNGNFILFTKNGARSVRATFGDRDWINYSAEISLSFADNTNASVLARYTDEDNYISLDFYGKYATLKEVSGGRIKALAEKTFTRGNAVIIKVRVDNGLVSAYINDAPIAVNAPIKSERGSVGISAWGENSSVIINYLNVNSS</sequence>
<dbReference type="GO" id="GO:0005975">
    <property type="term" value="P:carbohydrate metabolic process"/>
    <property type="evidence" value="ECO:0007669"/>
    <property type="project" value="InterPro"/>
</dbReference>
<keyword evidence="3" id="KW-0812">Transmembrane</keyword>
<dbReference type="InterPro" id="IPR002509">
    <property type="entry name" value="NODB_dom"/>
</dbReference>
<dbReference type="AlphaFoldDB" id="A0A1G2NUS5"/>
<gene>
    <name evidence="5" type="ORF">A3H68_00705</name>
</gene>
<evidence type="ECO:0000256" key="2">
    <source>
        <dbReference type="ARBA" id="ARBA00022729"/>
    </source>
</evidence>